<dbReference type="InterPro" id="IPR002347">
    <property type="entry name" value="SDR_fam"/>
</dbReference>
<gene>
    <name evidence="2" type="ORF">METZ01_LOCUS74689</name>
</gene>
<sequence length="273" mass="29165">MDKNSKISGDMFTEKPLKGQHAVITGGTRGIGAAISIYLARLGANISLTGRTEKTLTQQAQQIRSKYKVKVHTAAGNMADELDVGRCFESASKELGSVQILVNNAGVGKSAPFHRMETNLWNEIIGLNLTGTYLCTKQVFSEMRESGYGRIVNISSTVGLRGYPYIAAYCASKHGVIGLTRTLALECVKNGITVNAICPGYTDTDLVSEAVDAIVEKTGKDRTKIQSEIDNMSPMGRMVTPDEVAETVAWICLPSSASITGQSIVVSGGAVMH</sequence>
<reference evidence="2" key="1">
    <citation type="submission" date="2018-05" db="EMBL/GenBank/DDBJ databases">
        <authorList>
            <person name="Lanie J.A."/>
            <person name="Ng W.-L."/>
            <person name="Kazmierczak K.M."/>
            <person name="Andrzejewski T.M."/>
            <person name="Davidsen T.M."/>
            <person name="Wayne K.J."/>
            <person name="Tettelin H."/>
            <person name="Glass J.I."/>
            <person name="Rusch D."/>
            <person name="Podicherti R."/>
            <person name="Tsui H.-C.T."/>
            <person name="Winkler M.E."/>
        </authorList>
    </citation>
    <scope>NUCLEOTIDE SEQUENCE</scope>
</reference>
<comment type="similarity">
    <text evidence="1">Belongs to the short-chain dehydrogenases/reductases (SDR) family.</text>
</comment>
<dbReference type="InterPro" id="IPR020904">
    <property type="entry name" value="Sc_DH/Rdtase_CS"/>
</dbReference>
<dbReference type="SUPFAM" id="SSF51735">
    <property type="entry name" value="NAD(P)-binding Rossmann-fold domains"/>
    <property type="match status" value="1"/>
</dbReference>
<dbReference type="PANTHER" id="PTHR42879:SF2">
    <property type="entry name" value="3-OXOACYL-[ACYL-CARRIER-PROTEIN] REDUCTASE FABG"/>
    <property type="match status" value="1"/>
</dbReference>
<dbReference type="Pfam" id="PF00106">
    <property type="entry name" value="adh_short"/>
    <property type="match status" value="1"/>
</dbReference>
<dbReference type="InterPro" id="IPR050259">
    <property type="entry name" value="SDR"/>
</dbReference>
<dbReference type="Gene3D" id="3.40.50.720">
    <property type="entry name" value="NAD(P)-binding Rossmann-like Domain"/>
    <property type="match status" value="1"/>
</dbReference>
<dbReference type="EMBL" id="UINC01005518">
    <property type="protein sequence ID" value="SVA21835.1"/>
    <property type="molecule type" value="Genomic_DNA"/>
</dbReference>
<proteinExistence type="inferred from homology"/>
<protein>
    <recommendedName>
        <fullName evidence="3">3-hydroxyacyl-CoA dehydrogenase</fullName>
    </recommendedName>
</protein>
<evidence type="ECO:0000313" key="2">
    <source>
        <dbReference type="EMBL" id="SVA21835.1"/>
    </source>
</evidence>
<dbReference type="PROSITE" id="PS00061">
    <property type="entry name" value="ADH_SHORT"/>
    <property type="match status" value="1"/>
</dbReference>
<dbReference type="InterPro" id="IPR036291">
    <property type="entry name" value="NAD(P)-bd_dom_sf"/>
</dbReference>
<name>A0A381U0U1_9ZZZZ</name>
<dbReference type="GO" id="GO:0032787">
    <property type="term" value="P:monocarboxylic acid metabolic process"/>
    <property type="evidence" value="ECO:0007669"/>
    <property type="project" value="UniProtKB-ARBA"/>
</dbReference>
<dbReference type="PRINTS" id="PR00080">
    <property type="entry name" value="SDRFAMILY"/>
</dbReference>
<organism evidence="2">
    <name type="scientific">marine metagenome</name>
    <dbReference type="NCBI Taxonomy" id="408172"/>
    <lineage>
        <taxon>unclassified sequences</taxon>
        <taxon>metagenomes</taxon>
        <taxon>ecological metagenomes</taxon>
    </lineage>
</organism>
<dbReference type="FunFam" id="3.40.50.720:FF:000084">
    <property type="entry name" value="Short-chain dehydrogenase reductase"/>
    <property type="match status" value="1"/>
</dbReference>
<dbReference type="AlphaFoldDB" id="A0A381U0U1"/>
<evidence type="ECO:0008006" key="3">
    <source>
        <dbReference type="Google" id="ProtNLM"/>
    </source>
</evidence>
<evidence type="ECO:0000256" key="1">
    <source>
        <dbReference type="ARBA" id="ARBA00006484"/>
    </source>
</evidence>
<dbReference type="PRINTS" id="PR00081">
    <property type="entry name" value="GDHRDH"/>
</dbReference>
<dbReference type="PANTHER" id="PTHR42879">
    <property type="entry name" value="3-OXOACYL-(ACYL-CARRIER-PROTEIN) REDUCTASE"/>
    <property type="match status" value="1"/>
</dbReference>
<accession>A0A381U0U1</accession>